<organism evidence="3 4">
    <name type="scientific">Candidatus Anoxymicrobium japonicum</name>
    <dbReference type="NCBI Taxonomy" id="2013648"/>
    <lineage>
        <taxon>Bacteria</taxon>
        <taxon>Bacillati</taxon>
        <taxon>Actinomycetota</taxon>
        <taxon>Candidatus Geothermincolia</taxon>
        <taxon>Candidatus Geothermincolales</taxon>
        <taxon>Candidatus Anoxymicrobiaceae</taxon>
        <taxon>Candidatus Anoxymicrobium</taxon>
    </lineage>
</organism>
<proteinExistence type="predicted"/>
<reference evidence="3 4" key="1">
    <citation type="journal article" date="2017" name="ISME J.">
        <title>Potential for microbial H2 and metal transformations associated with novel bacteria and archaea in deep terrestrial subsurface sediments.</title>
        <authorList>
            <person name="Hernsdorf A.W."/>
            <person name="Amano Y."/>
            <person name="Miyakawa K."/>
            <person name="Ise K."/>
            <person name="Suzuki Y."/>
            <person name="Anantharaman K."/>
            <person name="Probst A."/>
            <person name="Burstein D."/>
            <person name="Thomas B.C."/>
            <person name="Banfield J.F."/>
        </authorList>
    </citation>
    <scope>NUCLEOTIDE SEQUENCE [LARGE SCALE GENOMIC DNA]</scope>
    <source>
        <strain evidence="3">HGW-Actinobacteria-3</strain>
    </source>
</reference>
<evidence type="ECO:0000259" key="2">
    <source>
        <dbReference type="Pfam" id="PF22725"/>
    </source>
</evidence>
<dbReference type="InterPro" id="IPR000683">
    <property type="entry name" value="Gfo/Idh/MocA-like_OxRdtase_N"/>
</dbReference>
<dbReference type="Pfam" id="PF01408">
    <property type="entry name" value="GFO_IDH_MocA"/>
    <property type="match status" value="1"/>
</dbReference>
<dbReference type="PANTHER" id="PTHR43377:SF6">
    <property type="entry name" value="GFO_IDH_MOCA-LIKE OXIDOREDUCTASE N-TERMINAL DOMAIN-CONTAINING PROTEIN"/>
    <property type="match status" value="1"/>
</dbReference>
<dbReference type="Pfam" id="PF22725">
    <property type="entry name" value="GFO_IDH_MocA_C3"/>
    <property type="match status" value="1"/>
</dbReference>
<name>A0A2N3G6S9_9ACTN</name>
<dbReference type="PANTHER" id="PTHR43377">
    <property type="entry name" value="BILIVERDIN REDUCTASE A"/>
    <property type="match status" value="1"/>
</dbReference>
<protein>
    <recommendedName>
        <fullName evidence="5">Gfo/Idh/MocA family oxidoreductase</fullName>
    </recommendedName>
</protein>
<dbReference type="InterPro" id="IPR036291">
    <property type="entry name" value="NAD(P)-bd_dom_sf"/>
</dbReference>
<dbReference type="Gene3D" id="3.40.50.720">
    <property type="entry name" value="NAD(P)-binding Rossmann-like Domain"/>
    <property type="match status" value="1"/>
</dbReference>
<dbReference type="Proteomes" id="UP000233654">
    <property type="component" value="Unassembled WGS sequence"/>
</dbReference>
<evidence type="ECO:0008006" key="5">
    <source>
        <dbReference type="Google" id="ProtNLM"/>
    </source>
</evidence>
<dbReference type="Gene3D" id="3.30.360.10">
    <property type="entry name" value="Dihydrodipicolinate Reductase, domain 2"/>
    <property type="match status" value="1"/>
</dbReference>
<feature type="domain" description="Gfo/Idh/MocA-like oxidoreductase N-terminal" evidence="1">
    <location>
        <begin position="14"/>
        <end position="131"/>
    </location>
</feature>
<dbReference type="InterPro" id="IPR051450">
    <property type="entry name" value="Gfo/Idh/MocA_Oxidoreductases"/>
</dbReference>
<dbReference type="EMBL" id="PHEX01000018">
    <property type="protein sequence ID" value="PKQ28393.1"/>
    <property type="molecule type" value="Genomic_DNA"/>
</dbReference>
<gene>
    <name evidence="3" type="ORF">CVT63_03065</name>
</gene>
<dbReference type="GO" id="GO:0000166">
    <property type="term" value="F:nucleotide binding"/>
    <property type="evidence" value="ECO:0007669"/>
    <property type="project" value="InterPro"/>
</dbReference>
<evidence type="ECO:0000313" key="3">
    <source>
        <dbReference type="EMBL" id="PKQ28393.1"/>
    </source>
</evidence>
<evidence type="ECO:0000259" key="1">
    <source>
        <dbReference type="Pfam" id="PF01408"/>
    </source>
</evidence>
<dbReference type="SUPFAM" id="SSF55347">
    <property type="entry name" value="Glyceraldehyde-3-phosphate dehydrogenase-like, C-terminal domain"/>
    <property type="match status" value="1"/>
</dbReference>
<accession>A0A2N3G6S9</accession>
<evidence type="ECO:0000313" key="4">
    <source>
        <dbReference type="Proteomes" id="UP000233654"/>
    </source>
</evidence>
<dbReference type="AlphaFoldDB" id="A0A2N3G6S9"/>
<dbReference type="InterPro" id="IPR055170">
    <property type="entry name" value="GFO_IDH_MocA-like_dom"/>
</dbReference>
<sequence length="345" mass="39441">MNRRGVLDNRDVVIGIIGYGYWGPNLCRNFFELDGVRLKYICDSSQEKLDEAGRRFPRVELATEIQTVLDDDEVEAVVMASSAVTHYPLAKRALLAGKHVMVEKPLSLEVEQGRELVDLAEKNGRILMVGHLLIYHPAVDYLKKYLDSGEAGEFCYIYSQRLNLGRLRRDENCLWSLAPHDISVMLYLFEIEPESVVARGASYLQDGLEDVVFCTLYFPGKKIGNLHVSWLDPHKTRKFTIVGKEKMLVFDDMSTDEKVRVFDKRAYYLDLELGNEPQIHYGDQTVPFIRWEEPLRKECAHFRDCVREEKKPLSDGEQGLRVVKVLSAATKSLELNGQPVALEKA</sequence>
<dbReference type="SUPFAM" id="SSF51735">
    <property type="entry name" value="NAD(P)-binding Rossmann-fold domains"/>
    <property type="match status" value="1"/>
</dbReference>
<comment type="caution">
    <text evidence="3">The sequence shown here is derived from an EMBL/GenBank/DDBJ whole genome shotgun (WGS) entry which is preliminary data.</text>
</comment>
<feature type="domain" description="GFO/IDH/MocA-like oxidoreductase" evidence="2">
    <location>
        <begin position="141"/>
        <end position="248"/>
    </location>
</feature>